<reference evidence="2 3" key="1">
    <citation type="submission" date="2018-05" db="EMBL/GenBank/DDBJ databases">
        <title>The draft genome of strain NS-104.</title>
        <authorList>
            <person name="Hang P."/>
            <person name="Jiang J."/>
        </authorList>
    </citation>
    <scope>NUCLEOTIDE SEQUENCE [LARGE SCALE GENOMIC DNA]</scope>
    <source>
        <strain evidence="2 3">NS-104</strain>
    </source>
</reference>
<organism evidence="2 3">
    <name type="scientific">Metarhizobium album</name>
    <dbReference type="NCBI Taxonomy" id="2182425"/>
    <lineage>
        <taxon>Bacteria</taxon>
        <taxon>Pseudomonadati</taxon>
        <taxon>Pseudomonadota</taxon>
        <taxon>Alphaproteobacteria</taxon>
        <taxon>Hyphomicrobiales</taxon>
        <taxon>Rhizobiaceae</taxon>
        <taxon>Metarhizobium</taxon>
    </lineage>
</organism>
<sequence length="297" mass="33612">MNAPERQDETPSISETMGVEFGISAEGFPVARIGDTHLAMVPARDGASFLASTWRLNRPLSELTRADFYGHDGRLEDEAAFRARVFETAQHKRELSALRRIQTRMTASTPWGPSQLATVYAEGIVSHMTAGHGGFHLSAERNLRVSPLLRKSSHWYEEDAEWAIVALSFPELFTSYERKCADETFRNSWPTAWEEIHGRELGSGQSWRKDRQAFERRHAGDWVVVSAIYSSHHADMTEVVATRGGVRDQRADERRFLVPSAEYATRGPFGFVIDGERHAVYDGPSDFIGWRRRRTGT</sequence>
<dbReference type="AlphaFoldDB" id="A0A2U2DJF8"/>
<comment type="caution">
    <text evidence="2">The sequence shown here is derived from an EMBL/GenBank/DDBJ whole genome shotgun (WGS) entry which is preliminary data.</text>
</comment>
<dbReference type="Pfam" id="PF22653">
    <property type="entry name" value="DUF7007"/>
    <property type="match status" value="1"/>
</dbReference>
<proteinExistence type="predicted"/>
<evidence type="ECO:0000313" key="2">
    <source>
        <dbReference type="EMBL" id="PWE53452.1"/>
    </source>
</evidence>
<keyword evidence="3" id="KW-1185">Reference proteome</keyword>
<dbReference type="OrthoDB" id="5124200at2"/>
<name>A0A2U2DJF8_9HYPH</name>
<dbReference type="InterPro" id="IPR054276">
    <property type="entry name" value="DUF7007"/>
</dbReference>
<gene>
    <name evidence="2" type="ORF">DEM27_26280</name>
</gene>
<dbReference type="EMBL" id="QFBC01000016">
    <property type="protein sequence ID" value="PWE53452.1"/>
    <property type="molecule type" value="Genomic_DNA"/>
</dbReference>
<feature type="domain" description="DUF7007" evidence="1">
    <location>
        <begin position="105"/>
        <end position="219"/>
    </location>
</feature>
<protein>
    <recommendedName>
        <fullName evidence="1">DUF7007 domain-containing protein</fullName>
    </recommendedName>
</protein>
<evidence type="ECO:0000313" key="3">
    <source>
        <dbReference type="Proteomes" id="UP000245252"/>
    </source>
</evidence>
<accession>A0A2U2DJF8</accession>
<evidence type="ECO:0000259" key="1">
    <source>
        <dbReference type="Pfam" id="PF22653"/>
    </source>
</evidence>
<dbReference type="Proteomes" id="UP000245252">
    <property type="component" value="Unassembled WGS sequence"/>
</dbReference>
<dbReference type="RefSeq" id="WP_109461203.1">
    <property type="nucleotide sequence ID" value="NZ_QFBC01000016.1"/>
</dbReference>